<dbReference type="PROSITE" id="PS51740">
    <property type="entry name" value="SPOVT_ABRB"/>
    <property type="match status" value="1"/>
</dbReference>
<dbReference type="SUPFAM" id="SSF89447">
    <property type="entry name" value="AbrB/MazE/MraZ-like"/>
    <property type="match status" value="1"/>
</dbReference>
<feature type="domain" description="SpoVT-AbrB" evidence="2">
    <location>
        <begin position="2"/>
        <end position="47"/>
    </location>
</feature>
<protein>
    <submittedName>
        <fullName evidence="3">Transcriptional regulator, AbrB family</fullName>
    </submittedName>
</protein>
<gene>
    <name evidence="3" type="ORF">UX10_C0033G0002</name>
</gene>
<proteinExistence type="predicted"/>
<name>A0A0G1MDP7_9BACT</name>
<reference evidence="3 4" key="1">
    <citation type="journal article" date="2015" name="Nature">
        <title>rRNA introns, odd ribosomes, and small enigmatic genomes across a large radiation of phyla.</title>
        <authorList>
            <person name="Brown C.T."/>
            <person name="Hug L.A."/>
            <person name="Thomas B.C."/>
            <person name="Sharon I."/>
            <person name="Castelle C.J."/>
            <person name="Singh A."/>
            <person name="Wilkins M.J."/>
            <person name="Williams K.H."/>
            <person name="Banfield J.F."/>
        </authorList>
    </citation>
    <scope>NUCLEOTIDE SEQUENCE [LARGE SCALE GENOMIC DNA]</scope>
</reference>
<organism evidence="3 4">
    <name type="scientific">Candidatus Magasanikbacteria bacterium GW2011_GWA2_45_39</name>
    <dbReference type="NCBI Taxonomy" id="1619041"/>
    <lineage>
        <taxon>Bacteria</taxon>
        <taxon>Candidatus Magasanikiibacteriota</taxon>
    </lineage>
</organism>
<evidence type="ECO:0000259" key="2">
    <source>
        <dbReference type="PROSITE" id="PS51740"/>
    </source>
</evidence>
<accession>A0A0G1MDP7</accession>
<keyword evidence="1" id="KW-0238">DNA-binding</keyword>
<dbReference type="InterPro" id="IPR007159">
    <property type="entry name" value="SpoVT-AbrB_dom"/>
</dbReference>
<dbReference type="EMBL" id="LCKX01000033">
    <property type="protein sequence ID" value="KKU06436.1"/>
    <property type="molecule type" value="Genomic_DNA"/>
</dbReference>
<sequence length="108" mass="11963">MNYIASITSQGQLTIPKPLRKKYFLDKKSKAIIKSSGAKIEIRPLPHQDLLSLRGILHDNPVVKANRGKPLQQIIEEESAAFETAIAQNVAKEMGLPPLTEWNDATST</sequence>
<dbReference type="InterPro" id="IPR037914">
    <property type="entry name" value="SpoVT-AbrB_sf"/>
</dbReference>
<evidence type="ECO:0000256" key="1">
    <source>
        <dbReference type="PROSITE-ProRule" id="PRU01076"/>
    </source>
</evidence>
<evidence type="ECO:0000313" key="3">
    <source>
        <dbReference type="EMBL" id="KKU06436.1"/>
    </source>
</evidence>
<evidence type="ECO:0000313" key="4">
    <source>
        <dbReference type="Proteomes" id="UP000033999"/>
    </source>
</evidence>
<dbReference type="Proteomes" id="UP000033999">
    <property type="component" value="Unassembled WGS sequence"/>
</dbReference>
<comment type="caution">
    <text evidence="3">The sequence shown here is derived from an EMBL/GenBank/DDBJ whole genome shotgun (WGS) entry which is preliminary data.</text>
</comment>
<dbReference type="AlphaFoldDB" id="A0A0G1MDP7"/>
<dbReference type="GO" id="GO:0003677">
    <property type="term" value="F:DNA binding"/>
    <property type="evidence" value="ECO:0007669"/>
    <property type="project" value="UniProtKB-UniRule"/>
</dbReference>
<dbReference type="SMART" id="SM00966">
    <property type="entry name" value="SpoVT_AbrB"/>
    <property type="match status" value="1"/>
</dbReference>